<evidence type="ECO:0000313" key="3">
    <source>
        <dbReference type="EMBL" id="TBU01034.1"/>
    </source>
</evidence>
<feature type="region of interest" description="Disordered" evidence="1">
    <location>
        <begin position="1"/>
        <end position="32"/>
    </location>
</feature>
<feature type="domain" description="Reverse transcriptase" evidence="2">
    <location>
        <begin position="777"/>
        <end position="1023"/>
    </location>
</feature>
<feature type="compositionally biased region" description="Basic and acidic residues" evidence="1">
    <location>
        <begin position="160"/>
        <end position="171"/>
    </location>
</feature>
<dbReference type="Proteomes" id="UP000291404">
    <property type="component" value="Unassembled WGS sequence"/>
</dbReference>
<dbReference type="InterPro" id="IPR043502">
    <property type="entry name" value="DNA/RNA_pol_sf"/>
</dbReference>
<feature type="compositionally biased region" description="Polar residues" evidence="1">
    <location>
        <begin position="173"/>
        <end position="187"/>
    </location>
</feature>
<keyword evidence="3" id="KW-0548">Nucleotidyltransferase</keyword>
<proteinExistence type="predicted"/>
<evidence type="ECO:0000256" key="1">
    <source>
        <dbReference type="SAM" id="MobiDB-lite"/>
    </source>
</evidence>
<evidence type="ECO:0000259" key="2">
    <source>
        <dbReference type="PROSITE" id="PS50878"/>
    </source>
</evidence>
<feature type="region of interest" description="Disordered" evidence="1">
    <location>
        <begin position="122"/>
        <end position="187"/>
    </location>
</feature>
<dbReference type="VEuPathDB" id="MicrosporidiaDB:CWI36_1459p0010"/>
<evidence type="ECO:0000313" key="4">
    <source>
        <dbReference type="Proteomes" id="UP000291404"/>
    </source>
</evidence>
<dbReference type="InterPro" id="IPR036691">
    <property type="entry name" value="Endo/exonu/phosph_ase_sf"/>
</dbReference>
<dbReference type="InterPro" id="IPR000477">
    <property type="entry name" value="RT_dom"/>
</dbReference>
<dbReference type="VEuPathDB" id="MicrosporidiaDB:CWI39_0083p0010"/>
<sequence>MAISYLSDLDKSSSEQEQKATHKQQKHTRTHPKIIIKQKIKCPICKSFYVQQTSLKKENAIPKHKCLKCMKTFEIYEKPNFILISNKDKTKHTKIDINKHLINHLDHKNLFDMDKQFIKNMSSNSRTRGTKKHLNSENNKNKTPRKHLKNNSLAINVNNDPKRNSKIDHQKSTRQTSKQINLNPPSKLSSEQINRIISGNTPFTESKYIFLYFGKIKNNKIKFYKMAIDSISNSTSKYIINMDFIDTQTVEIICREDKKDIIIDSMCKLSAKHLINSPEIDKNGKFNSEKILIRMRKILKRKNNTNKKLRKFAVNIITSKGSRLLDILRNANLEANEIDTELISGSLSNHNNDLKIKKINEILERNTLDILAITETWRDSFTPISDKYTISALQPSIRVQNRYSNKEGIIILTRKSLKVTKIDNITDMGITIKHKNNIFIFIYRNNSSNDVNILKQNLINFKNSNILIIGDYNLEQKPALEQDILDNHLQYGLYEMNLNTTTYQQNTKISTPDKVFTNHLIETSTEFIYNIDHKLIKVESVQISENKKPRYKINLLKNKDLVKILTKKIHNTTEKSLIIIQNLQINERCNFLHNIITHTMRRIEVRNRKTDTLHPIIQSLRVRREQLRHTNKDLFDELRKDIKILKKRFNKKDVPRSRTNYIGLNTNEFEKLINFNGSSIPKTNQNLNNLINNFILDGPITEPETTINNIINFYNKKNINERFNVTDKINGFTVEEVSGMILTLKTGKSGGISGIRNEFFKILPKNFIQELTNLFNLIIIEQKIPDSWKTHKIIPIPKDNDDFRPISLIEKTRKLFEKLVLSKINFKIHKQQTGFRPGHSTVNNALVLETALRHGNGSLICVTLDIRKAYDSVDRTKLYQKLLLNQNLSLKDTTLIANLIENNKYMISNSKECSQIKTAALGLPQGSILSPSLFNVFINDIIHFIPKEMRKNILLYADDIVIFSERLDYIRTMIKCVSKHAKFNNYIFNPKKCFYNSGKEINLSIYNTQIERQNPIKYLGFHFNNRCIDTRKTLKIIREKTIKATAIVNKAMKLTKYFNSENKYKFKLRAYKAYVRPHLDYHTSLLGCNKTFIEAADRIQKGLIKYIFRIYHKTPSKLLYAIFPIENWFQRSNRLRFSIATKISNFKNSIVKQLYQNDNTKNVKHFKKIVNKVNRQYQADNFQKKCEKFQKENLRINLNLFSDFEILKYYNFKSQSKHSFSTILEIIGPHHERDNLDEILVE</sequence>
<dbReference type="Pfam" id="PF00078">
    <property type="entry name" value="RVT_1"/>
    <property type="match status" value="1"/>
</dbReference>
<dbReference type="STRING" id="148818.A0A4Q9L115"/>
<comment type="caution">
    <text evidence="3">The sequence shown here is derived from an EMBL/GenBank/DDBJ whole genome shotgun (WGS) entry which is preliminary data.</text>
</comment>
<dbReference type="InterPro" id="IPR052560">
    <property type="entry name" value="RdDP_mobile_element"/>
</dbReference>
<dbReference type="PROSITE" id="PS50878">
    <property type="entry name" value="RT_POL"/>
    <property type="match status" value="1"/>
</dbReference>
<keyword evidence="3" id="KW-0695">RNA-directed DNA polymerase</keyword>
<gene>
    <name evidence="3" type="ORF">CWI36_1459p0010</name>
</gene>
<dbReference type="InterPro" id="IPR043128">
    <property type="entry name" value="Rev_trsase/Diguanyl_cyclase"/>
</dbReference>
<dbReference type="EMBL" id="PITI01001459">
    <property type="protein sequence ID" value="TBU01034.1"/>
    <property type="molecule type" value="Genomic_DNA"/>
</dbReference>
<protein>
    <submittedName>
        <fullName evidence="3">Reverse transcriptase</fullName>
    </submittedName>
</protein>
<dbReference type="SUPFAM" id="SSF56219">
    <property type="entry name" value="DNase I-like"/>
    <property type="match status" value="1"/>
</dbReference>
<organism evidence="3 4">
    <name type="scientific">Hamiltosporidium magnivora</name>
    <dbReference type="NCBI Taxonomy" id="148818"/>
    <lineage>
        <taxon>Eukaryota</taxon>
        <taxon>Fungi</taxon>
        <taxon>Fungi incertae sedis</taxon>
        <taxon>Microsporidia</taxon>
        <taxon>Dubosqiidae</taxon>
        <taxon>Hamiltosporidium</taxon>
    </lineage>
</organism>
<feature type="compositionally biased region" description="Basic and acidic residues" evidence="1">
    <location>
        <begin position="8"/>
        <end position="20"/>
    </location>
</feature>
<dbReference type="PANTHER" id="PTHR36688">
    <property type="entry name" value="ENDO/EXONUCLEASE/PHOSPHATASE DOMAIN-CONTAINING PROTEIN"/>
    <property type="match status" value="1"/>
</dbReference>
<feature type="compositionally biased region" description="Polar residues" evidence="1">
    <location>
        <begin position="150"/>
        <end position="159"/>
    </location>
</feature>
<feature type="compositionally biased region" description="Basic residues" evidence="1">
    <location>
        <begin position="21"/>
        <end position="32"/>
    </location>
</feature>
<keyword evidence="4" id="KW-1185">Reference proteome</keyword>
<feature type="non-terminal residue" evidence="3">
    <location>
        <position position="1242"/>
    </location>
</feature>
<name>A0A4Q9L115_9MICR</name>
<keyword evidence="3" id="KW-0808">Transferase</keyword>
<dbReference type="AlphaFoldDB" id="A0A4Q9L115"/>
<dbReference type="CDD" id="cd01650">
    <property type="entry name" value="RT_nLTR_like"/>
    <property type="match status" value="1"/>
</dbReference>
<dbReference type="SUPFAM" id="SSF56672">
    <property type="entry name" value="DNA/RNA polymerases"/>
    <property type="match status" value="1"/>
</dbReference>
<reference evidence="3 4" key="1">
    <citation type="submission" date="2017-12" db="EMBL/GenBank/DDBJ databases">
        <authorList>
            <person name="Pombert J.-F."/>
            <person name="Haag K.L."/>
            <person name="Ebert D."/>
        </authorList>
    </citation>
    <scope>NUCLEOTIDE SEQUENCE [LARGE SCALE GENOMIC DNA]</scope>
    <source>
        <strain evidence="3">BE-OM-2</strain>
    </source>
</reference>
<dbReference type="PANTHER" id="PTHR36688:SF1">
    <property type="entry name" value="ENDONUCLEASE_EXONUCLEASE_PHOSPHATASE DOMAIN-CONTAINING PROTEIN"/>
    <property type="match status" value="1"/>
</dbReference>
<dbReference type="Gene3D" id="3.30.70.270">
    <property type="match status" value="1"/>
</dbReference>
<accession>A0A4Q9L115</accession>
<dbReference type="GO" id="GO:0003964">
    <property type="term" value="F:RNA-directed DNA polymerase activity"/>
    <property type="evidence" value="ECO:0007669"/>
    <property type="project" value="UniProtKB-KW"/>
</dbReference>